<evidence type="ECO:0000256" key="3">
    <source>
        <dbReference type="ARBA" id="ARBA00022676"/>
    </source>
</evidence>
<dbReference type="InterPro" id="IPR050297">
    <property type="entry name" value="LipidA_mod_glycosyltrf_83"/>
</dbReference>
<feature type="transmembrane region" description="Helical" evidence="8">
    <location>
        <begin position="112"/>
        <end position="131"/>
    </location>
</feature>
<feature type="transmembrane region" description="Helical" evidence="8">
    <location>
        <begin position="379"/>
        <end position="397"/>
    </location>
</feature>
<sequence>MNSDISFNISMTTPAIYSWRRALTLLLALASGHALVVLATGISSPLLDLHSFRQTQTALSAYTILKGGPWLAYETPVLGYPWSVPLEFPIYQLLCAALAWAGLPLDAAGRLVGFSFFLAVLLPLALLYKTAGFGRATYLVTAILYLTSPLYLYWSRTFLVESCALFFSVSWLALTARYLATPNRYWLLAAIVCGSLAALAKSTTFPTFVVIGGILTLIRLWASFQTESYGRLLRMATFTIANLLLPLVVGILWVRYSDHVKAANPYGQLLTSEVLTSWNFGSFGQRLGAVLWLDTVRDRVVPEVLGRFALVAVIVLGATLTNRRTLAATGLAMIGFAVPFLVFTNLHIIHNYYQYANAIFLIAAIGFGLGQIYNSSQRAIAVGLTAVIAIGQLSLFYDRFAPFITRDYSQDTVLRVAQFVRETTDEGGALIVIGTDWSSVIPYLSQRRSLAVPSWTPKPLIEGTLKDPQRFLGDAPMVGVVYCASQLSAYKENAELVTAFIRGRERLFESGGCEFLSPGRL</sequence>
<evidence type="ECO:0000313" key="9">
    <source>
        <dbReference type="EMBL" id="RJF70791.1"/>
    </source>
</evidence>
<keyword evidence="3" id="KW-0328">Glycosyltransferase</keyword>
<dbReference type="PANTHER" id="PTHR33908">
    <property type="entry name" value="MANNOSYLTRANSFERASE YKCB-RELATED"/>
    <property type="match status" value="1"/>
</dbReference>
<evidence type="ECO:0000313" key="10">
    <source>
        <dbReference type="Proteomes" id="UP000285523"/>
    </source>
</evidence>
<proteinExistence type="predicted"/>
<feature type="transmembrane region" description="Helical" evidence="8">
    <location>
        <begin position="236"/>
        <end position="256"/>
    </location>
</feature>
<comment type="caution">
    <text evidence="9">The sequence shown here is derived from an EMBL/GenBank/DDBJ whole genome shotgun (WGS) entry which is preliminary data.</text>
</comment>
<dbReference type="AlphaFoldDB" id="A0A418V3X2"/>
<feature type="transmembrane region" description="Helical" evidence="8">
    <location>
        <begin position="326"/>
        <end position="343"/>
    </location>
</feature>
<accession>A0A418V3X2</accession>
<gene>
    <name evidence="9" type="ORF">D4Q52_15860</name>
</gene>
<protein>
    <submittedName>
        <fullName evidence="9">Phospholipid carrier-dependent glycosyltransferase</fullName>
    </submittedName>
</protein>
<name>A0A418V3X2_RHOPL</name>
<dbReference type="Proteomes" id="UP000285523">
    <property type="component" value="Unassembled WGS sequence"/>
</dbReference>
<dbReference type="OrthoDB" id="4680035at2"/>
<dbReference type="GO" id="GO:0005886">
    <property type="term" value="C:plasma membrane"/>
    <property type="evidence" value="ECO:0007669"/>
    <property type="project" value="UniProtKB-SubCell"/>
</dbReference>
<keyword evidence="5 8" id="KW-0812">Transmembrane</keyword>
<comment type="subcellular location">
    <subcellularLocation>
        <location evidence="1">Cell membrane</location>
        <topology evidence="1">Multi-pass membrane protein</topology>
    </subcellularLocation>
</comment>
<evidence type="ECO:0000256" key="4">
    <source>
        <dbReference type="ARBA" id="ARBA00022679"/>
    </source>
</evidence>
<organism evidence="9 10">
    <name type="scientific">Rhodopseudomonas palustris</name>
    <dbReference type="NCBI Taxonomy" id="1076"/>
    <lineage>
        <taxon>Bacteria</taxon>
        <taxon>Pseudomonadati</taxon>
        <taxon>Pseudomonadota</taxon>
        <taxon>Alphaproteobacteria</taxon>
        <taxon>Hyphomicrobiales</taxon>
        <taxon>Nitrobacteraceae</taxon>
        <taxon>Rhodopseudomonas</taxon>
    </lineage>
</organism>
<keyword evidence="2" id="KW-1003">Cell membrane</keyword>
<dbReference type="GO" id="GO:0009103">
    <property type="term" value="P:lipopolysaccharide biosynthetic process"/>
    <property type="evidence" value="ECO:0007669"/>
    <property type="project" value="UniProtKB-ARBA"/>
</dbReference>
<feature type="transmembrane region" description="Helical" evidence="8">
    <location>
        <begin position="151"/>
        <end position="173"/>
    </location>
</feature>
<evidence type="ECO:0000256" key="7">
    <source>
        <dbReference type="ARBA" id="ARBA00023136"/>
    </source>
</evidence>
<feature type="transmembrane region" description="Helical" evidence="8">
    <location>
        <begin position="355"/>
        <end position="373"/>
    </location>
</feature>
<dbReference type="GO" id="GO:0016763">
    <property type="term" value="F:pentosyltransferase activity"/>
    <property type="evidence" value="ECO:0007669"/>
    <property type="project" value="TreeGrafter"/>
</dbReference>
<evidence type="ECO:0000256" key="8">
    <source>
        <dbReference type="SAM" id="Phobius"/>
    </source>
</evidence>
<feature type="transmembrane region" description="Helical" evidence="8">
    <location>
        <begin position="300"/>
        <end position="320"/>
    </location>
</feature>
<dbReference type="EMBL" id="QYYD01000015">
    <property type="protein sequence ID" value="RJF70791.1"/>
    <property type="molecule type" value="Genomic_DNA"/>
</dbReference>
<reference evidence="9 10" key="1">
    <citation type="submission" date="2018-09" db="EMBL/GenBank/DDBJ databases">
        <title>Draft genome sequence of Rhodopseudomonas palustris 2.1.18.</title>
        <authorList>
            <person name="Robertson S.L."/>
            <person name="Meyer T.E."/>
            <person name="Kyndt J.A."/>
        </authorList>
    </citation>
    <scope>NUCLEOTIDE SEQUENCE [LARGE SCALE GENOMIC DNA]</scope>
    <source>
        <strain evidence="9 10">2.1.18</strain>
    </source>
</reference>
<evidence type="ECO:0000256" key="5">
    <source>
        <dbReference type="ARBA" id="ARBA00022692"/>
    </source>
</evidence>
<dbReference type="PANTHER" id="PTHR33908:SF11">
    <property type="entry name" value="MEMBRANE PROTEIN"/>
    <property type="match status" value="1"/>
</dbReference>
<evidence type="ECO:0000256" key="6">
    <source>
        <dbReference type="ARBA" id="ARBA00022989"/>
    </source>
</evidence>
<keyword evidence="4 9" id="KW-0808">Transferase</keyword>
<keyword evidence="7 8" id="KW-0472">Membrane</keyword>
<feature type="transmembrane region" description="Helical" evidence="8">
    <location>
        <begin position="185"/>
        <end position="201"/>
    </location>
</feature>
<keyword evidence="6 8" id="KW-1133">Transmembrane helix</keyword>
<evidence type="ECO:0000256" key="2">
    <source>
        <dbReference type="ARBA" id="ARBA00022475"/>
    </source>
</evidence>
<evidence type="ECO:0000256" key="1">
    <source>
        <dbReference type="ARBA" id="ARBA00004651"/>
    </source>
</evidence>